<comment type="caution">
    <text evidence="1">The sequence shown here is derived from an EMBL/GenBank/DDBJ whole genome shotgun (WGS) entry which is preliminary data.</text>
</comment>
<gene>
    <name evidence="1" type="primary">gwsG</name>
    <name evidence="1" type="ORF">LCI24_10450</name>
</gene>
<dbReference type="NCBIfam" id="TIGR04192">
    <property type="entry name" value="GRASP_w_spasm"/>
    <property type="match status" value="1"/>
</dbReference>
<dbReference type="GO" id="GO:0009432">
    <property type="term" value="P:SOS response"/>
    <property type="evidence" value="ECO:0007669"/>
    <property type="project" value="TreeGrafter"/>
</dbReference>
<dbReference type="InterPro" id="IPR026455">
    <property type="entry name" value="GRASP_w_spasm"/>
</dbReference>
<evidence type="ECO:0000313" key="1">
    <source>
        <dbReference type="EMBL" id="MDE1207211.1"/>
    </source>
</evidence>
<dbReference type="EMBL" id="JAIWJY010000006">
    <property type="protein sequence ID" value="MDE1207211.1"/>
    <property type="molecule type" value="Genomic_DNA"/>
</dbReference>
<protein>
    <submittedName>
        <fullName evidence="1">Grasp-with-spasm system ATP-grasp peptide maturase</fullName>
    </submittedName>
</protein>
<dbReference type="GO" id="GO:0018169">
    <property type="term" value="F:ribosomal S6-glutamic acid ligase activity"/>
    <property type="evidence" value="ECO:0007669"/>
    <property type="project" value="TreeGrafter"/>
</dbReference>
<name>A0A9X4EVP3_9FLAO</name>
<dbReference type="PANTHER" id="PTHR21621:SF0">
    <property type="entry name" value="BETA-CITRYLGLUTAMATE SYNTHASE B-RELATED"/>
    <property type="match status" value="1"/>
</dbReference>
<proteinExistence type="predicted"/>
<dbReference type="AlphaFoldDB" id="A0A9X4EVP3"/>
<reference evidence="1" key="1">
    <citation type="submission" date="2021-09" db="EMBL/GenBank/DDBJ databases">
        <authorList>
            <person name="Smyrli M."/>
        </authorList>
    </citation>
    <scope>NUCLEOTIDE SEQUENCE</scope>
    <source>
        <strain evidence="1">LAR25</strain>
    </source>
</reference>
<dbReference type="SUPFAM" id="SSF56059">
    <property type="entry name" value="Glutathione synthetase ATP-binding domain-like"/>
    <property type="match status" value="1"/>
</dbReference>
<dbReference type="Proteomes" id="UP001149303">
    <property type="component" value="Unassembled WGS sequence"/>
</dbReference>
<dbReference type="PANTHER" id="PTHR21621">
    <property type="entry name" value="RIBOSOMAL PROTEIN S6 MODIFICATION PROTEIN"/>
    <property type="match status" value="1"/>
</dbReference>
<keyword evidence="2" id="KW-1185">Reference proteome</keyword>
<sequence>MVLIISEEIDGSTNDVIDWCFNSLNIARANKNDLKIASIDYQKEEIIFQFREEFISSKNITSFWYRRGYLDNDYSINNNNKDLEYLIYSHLDSEWDEVIRFFTQAFTNNEIKSLGTYQIKDQKLVQLKHAQKAGLRIPKTFITSSKEDLLLRKKNCDNNLITKGISVSPSFTFDNISLEGYTELVSNEFIQSLPDTFFPSLFQESIEKLYELRIFYLKEKFYSMAIFSQNNLQTKIDVRKYDDSKPNRTVPYQLPKSIEEKLNQFMVNMGLDTGSIDMLVDRNNDFYFLEVNPNGQFGMVSTPCNYYIEREIAKELI</sequence>
<dbReference type="RefSeq" id="WP_274640329.1">
    <property type="nucleotide sequence ID" value="NZ_JAIWJY010000006.1"/>
</dbReference>
<accession>A0A9X4EVP3</accession>
<evidence type="ECO:0000313" key="2">
    <source>
        <dbReference type="Proteomes" id="UP001149303"/>
    </source>
</evidence>
<organism evidence="1 2">
    <name type="scientific">Tenacibaculum larymnensis</name>
    <dbReference type="NCBI Taxonomy" id="2878201"/>
    <lineage>
        <taxon>Bacteria</taxon>
        <taxon>Pseudomonadati</taxon>
        <taxon>Bacteroidota</taxon>
        <taxon>Flavobacteriia</taxon>
        <taxon>Flavobacteriales</taxon>
        <taxon>Flavobacteriaceae</taxon>
        <taxon>Tenacibaculum</taxon>
    </lineage>
</organism>
<dbReference type="Gene3D" id="3.30.470.20">
    <property type="entry name" value="ATP-grasp fold, B domain"/>
    <property type="match status" value="1"/>
</dbReference>
<dbReference type="GO" id="GO:0005737">
    <property type="term" value="C:cytoplasm"/>
    <property type="evidence" value="ECO:0007669"/>
    <property type="project" value="TreeGrafter"/>
</dbReference>